<gene>
    <name evidence="1" type="ORF">FYJ65_08050</name>
</gene>
<dbReference type="Proteomes" id="UP000469424">
    <property type="component" value="Unassembled WGS sequence"/>
</dbReference>
<protein>
    <submittedName>
        <fullName evidence="1">Uncharacterized protein</fullName>
    </submittedName>
</protein>
<dbReference type="RefSeq" id="WP_154554819.1">
    <property type="nucleotide sequence ID" value="NZ_VUNA01000018.1"/>
</dbReference>
<name>A0A6N7XMH1_9FIRM</name>
<keyword evidence="2" id="KW-1185">Reference proteome</keyword>
<comment type="caution">
    <text evidence="1">The sequence shown here is derived from an EMBL/GenBank/DDBJ whole genome shotgun (WGS) entry which is preliminary data.</text>
</comment>
<evidence type="ECO:0000313" key="1">
    <source>
        <dbReference type="EMBL" id="MST71255.1"/>
    </source>
</evidence>
<evidence type="ECO:0000313" key="2">
    <source>
        <dbReference type="Proteomes" id="UP000469424"/>
    </source>
</evidence>
<proteinExistence type="predicted"/>
<dbReference type="EMBL" id="VUNA01000018">
    <property type="protein sequence ID" value="MST71255.1"/>
    <property type="molecule type" value="Genomic_DNA"/>
</dbReference>
<accession>A0A6N7XMH1</accession>
<sequence>MFNFKRTEAAELHPMELALLGTGEVTLNAVAAELKMLADADYIIIDGESCRKGSELPAEYPAYDHVLVNSLFYKTEEISMDAVPMIVAYGVKESLRYLSFETAKVSKEQQHKIYEYAKKITDTDNLSEIFALGKADKYKKQSADADFEAYKMILKSLAPILTPKLDIIGKAATGTVGRAFLGASGPAATSNLQDNPQDSIDWNYLLNRK</sequence>
<reference evidence="1 2" key="1">
    <citation type="submission" date="2019-08" db="EMBL/GenBank/DDBJ databases">
        <title>In-depth cultivation of the pig gut microbiome towards novel bacterial diversity and tailored functional studies.</title>
        <authorList>
            <person name="Wylensek D."/>
            <person name="Hitch T.C.A."/>
            <person name="Clavel T."/>
        </authorList>
    </citation>
    <scope>NUCLEOTIDE SEQUENCE [LARGE SCALE GENOMIC DNA]</scope>
    <source>
        <strain evidence="1 2">WCA-MUC-591-APC-4B</strain>
    </source>
</reference>
<organism evidence="1 2">
    <name type="scientific">Mogibacterium kristiansenii</name>
    <dbReference type="NCBI Taxonomy" id="2606708"/>
    <lineage>
        <taxon>Bacteria</taxon>
        <taxon>Bacillati</taxon>
        <taxon>Bacillota</taxon>
        <taxon>Clostridia</taxon>
        <taxon>Peptostreptococcales</taxon>
        <taxon>Anaerovoracaceae</taxon>
        <taxon>Mogibacterium</taxon>
    </lineage>
</organism>
<dbReference type="AlphaFoldDB" id="A0A6N7XMH1"/>